<organism evidence="2 3">
    <name type="scientific">phage Lak_Megaphage_RVC_AP3_GC26</name>
    <dbReference type="NCBI Taxonomy" id="3109225"/>
    <lineage>
        <taxon>Viruses</taxon>
        <taxon>Duplodnaviria</taxon>
        <taxon>Heunggongvirae</taxon>
        <taxon>Uroviricota</taxon>
        <taxon>Caudoviricetes</taxon>
        <taxon>Caudoviricetes code 15 clade</taxon>
    </lineage>
</organism>
<dbReference type="InterPro" id="IPR000387">
    <property type="entry name" value="Tyr_Pase_dom"/>
</dbReference>
<dbReference type="Gene3D" id="3.90.190.10">
    <property type="entry name" value="Protein tyrosine phosphatase superfamily"/>
    <property type="match status" value="1"/>
</dbReference>
<dbReference type="InterPro" id="IPR029021">
    <property type="entry name" value="Prot-tyrosine_phosphatase-like"/>
</dbReference>
<evidence type="ECO:0000259" key="1">
    <source>
        <dbReference type="PROSITE" id="PS50056"/>
    </source>
</evidence>
<dbReference type="Proteomes" id="UP001348805">
    <property type="component" value="Segment"/>
</dbReference>
<evidence type="ECO:0000313" key="3">
    <source>
        <dbReference type="Proteomes" id="UP001348805"/>
    </source>
</evidence>
<keyword evidence="3" id="KW-1185">Reference proteome</keyword>
<dbReference type="EMBL" id="OR769219">
    <property type="protein sequence ID" value="WQJ51176.1"/>
    <property type="molecule type" value="Genomic_DNA"/>
</dbReference>
<dbReference type="SUPFAM" id="SSF52799">
    <property type="entry name" value="(Phosphotyrosine protein) phosphatases II"/>
    <property type="match status" value="1"/>
</dbReference>
<name>A0ABZ0Z294_9CAUD</name>
<accession>A0ABZ0Z294</accession>
<evidence type="ECO:0000313" key="2">
    <source>
        <dbReference type="EMBL" id="WQJ51176.1"/>
    </source>
</evidence>
<dbReference type="PROSITE" id="PS50056">
    <property type="entry name" value="TYR_PHOSPHATASE_2"/>
    <property type="match status" value="1"/>
</dbReference>
<protein>
    <recommendedName>
        <fullName evidence="1">Tyrosine specific protein phosphatases domain-containing protein</fullName>
    </recommendedName>
</protein>
<reference evidence="2 3" key="1">
    <citation type="submission" date="2023-11" db="EMBL/GenBank/DDBJ databases">
        <authorList>
            <person name="Cook R."/>
            <person name="Crisci M."/>
            <person name="Pye H."/>
            <person name="Adriaenssens E."/>
            <person name="Santini J."/>
        </authorList>
    </citation>
    <scope>NUCLEOTIDE SEQUENCE [LARGE SCALE GENOMIC DNA]</scope>
    <source>
        <strain evidence="2">Lak_Megaphage_RVC_AP3_GC26</strain>
    </source>
</reference>
<feature type="domain" description="Tyrosine specific protein phosphatases" evidence="1">
    <location>
        <begin position="78"/>
        <end position="118"/>
    </location>
</feature>
<proteinExistence type="predicted"/>
<sequence>MKIWCESFNGFKKLMENNNWNNHTLPNNVAIISICEPNVSDEYHIFNSAENVINLDFYDITDYNLIYAYGNDISEEEAEYAKSIKGLTDEQAYELFNFIERNLGKDIYVHCSAGISRSQGVVKFILDCYPDMYTETNPNNPCDYPNIHVTSLLKNCFRKKYKNIW</sequence>